<dbReference type="Proteomes" id="UP000184139">
    <property type="component" value="Unassembled WGS sequence"/>
</dbReference>
<dbReference type="RefSeq" id="WP_073376225.1">
    <property type="nucleotide sequence ID" value="NZ_FQXS01000013.1"/>
</dbReference>
<dbReference type="Pfam" id="PF00890">
    <property type="entry name" value="FAD_binding_2"/>
    <property type="match status" value="1"/>
</dbReference>
<evidence type="ECO:0000256" key="2">
    <source>
        <dbReference type="ARBA" id="ARBA00004950"/>
    </source>
</evidence>
<dbReference type="InterPro" id="IPR037099">
    <property type="entry name" value="Fum_R/Succ_DH_flav-like_C_sf"/>
</dbReference>
<dbReference type="InterPro" id="IPR005288">
    <property type="entry name" value="NadB"/>
</dbReference>
<dbReference type="NCBIfam" id="TIGR00551">
    <property type="entry name" value="nadB"/>
    <property type="match status" value="1"/>
</dbReference>
<evidence type="ECO:0000259" key="13">
    <source>
        <dbReference type="Pfam" id="PF02910"/>
    </source>
</evidence>
<evidence type="ECO:0000256" key="4">
    <source>
        <dbReference type="ARBA" id="ARBA00012173"/>
    </source>
</evidence>
<comment type="function">
    <text evidence="11">Catalyzes the oxidation of L-aspartate to iminoaspartate.</text>
</comment>
<dbReference type="EC" id="1.4.3.16" evidence="4 10"/>
<dbReference type="OrthoDB" id="9806724at2"/>
<evidence type="ECO:0000256" key="11">
    <source>
        <dbReference type="RuleBase" id="RU362049"/>
    </source>
</evidence>
<evidence type="ECO:0000256" key="10">
    <source>
        <dbReference type="NCBIfam" id="TIGR00551"/>
    </source>
</evidence>
<evidence type="ECO:0000313" key="14">
    <source>
        <dbReference type="EMBL" id="SHH87746.1"/>
    </source>
</evidence>
<reference evidence="14 15" key="1">
    <citation type="submission" date="2016-11" db="EMBL/GenBank/DDBJ databases">
        <authorList>
            <person name="Jaros S."/>
            <person name="Januszkiewicz K."/>
            <person name="Wedrychowicz H."/>
        </authorList>
    </citation>
    <scope>NUCLEOTIDE SEQUENCE [LARGE SCALE GENOMIC DNA]</scope>
    <source>
        <strain evidence="14 15">DSM 9705</strain>
    </source>
</reference>
<keyword evidence="7 11" id="KW-0274">FAD</keyword>
<dbReference type="SUPFAM" id="SSF46977">
    <property type="entry name" value="Succinate dehydrogenase/fumarate reductase flavoprotein C-terminal domain"/>
    <property type="match status" value="1"/>
</dbReference>
<comment type="cofactor">
    <cofactor evidence="1 11">
        <name>FAD</name>
        <dbReference type="ChEBI" id="CHEBI:57692"/>
    </cofactor>
</comment>
<feature type="domain" description="Fumarate reductase/succinate dehydrogenase flavoprotein-like C-terminal" evidence="13">
    <location>
        <begin position="433"/>
        <end position="536"/>
    </location>
</feature>
<evidence type="ECO:0000256" key="3">
    <source>
        <dbReference type="ARBA" id="ARBA00008562"/>
    </source>
</evidence>
<evidence type="ECO:0000256" key="1">
    <source>
        <dbReference type="ARBA" id="ARBA00001974"/>
    </source>
</evidence>
<dbReference type="GO" id="GO:0008734">
    <property type="term" value="F:L-aspartate oxidase activity"/>
    <property type="evidence" value="ECO:0007669"/>
    <property type="project" value="UniProtKB-UniRule"/>
</dbReference>
<dbReference type="Gene3D" id="1.20.58.100">
    <property type="entry name" value="Fumarate reductase/succinate dehydrogenase flavoprotein-like, C-terminal domain"/>
    <property type="match status" value="1"/>
</dbReference>
<evidence type="ECO:0000256" key="8">
    <source>
        <dbReference type="ARBA" id="ARBA00023002"/>
    </source>
</evidence>
<dbReference type="InterPro" id="IPR036188">
    <property type="entry name" value="FAD/NAD-bd_sf"/>
</dbReference>
<dbReference type="SUPFAM" id="SSF56425">
    <property type="entry name" value="Succinate dehydrogenase/fumarate reductase flavoprotein, catalytic domain"/>
    <property type="match status" value="1"/>
</dbReference>
<comment type="similarity">
    <text evidence="3 11">Belongs to the FAD-dependent oxidoreductase 2 family. NadB subfamily.</text>
</comment>
<dbReference type="PANTHER" id="PTHR42716:SF2">
    <property type="entry name" value="L-ASPARTATE OXIDASE, CHLOROPLASTIC"/>
    <property type="match status" value="1"/>
</dbReference>
<evidence type="ECO:0000256" key="6">
    <source>
        <dbReference type="ARBA" id="ARBA00022642"/>
    </source>
</evidence>
<dbReference type="FunFam" id="1.20.58.100:FF:000002">
    <property type="entry name" value="L-aspartate oxidase"/>
    <property type="match status" value="1"/>
</dbReference>
<evidence type="ECO:0000256" key="9">
    <source>
        <dbReference type="ARBA" id="ARBA00048305"/>
    </source>
</evidence>
<evidence type="ECO:0000313" key="15">
    <source>
        <dbReference type="Proteomes" id="UP000184139"/>
    </source>
</evidence>
<dbReference type="Pfam" id="PF02910">
    <property type="entry name" value="Succ_DH_flav_C"/>
    <property type="match status" value="1"/>
</dbReference>
<keyword evidence="15" id="KW-1185">Reference proteome</keyword>
<dbReference type="UniPathway" id="UPA00253">
    <property type="reaction ID" value="UER00326"/>
</dbReference>
<feature type="domain" description="FAD-dependent oxidoreductase 2 FAD-binding" evidence="12">
    <location>
        <begin position="4"/>
        <end position="379"/>
    </location>
</feature>
<dbReference type="InterPro" id="IPR027477">
    <property type="entry name" value="Succ_DH/fumarate_Rdtase_cat_sf"/>
</dbReference>
<dbReference type="Gene3D" id="3.50.50.60">
    <property type="entry name" value="FAD/NAD(P)-binding domain"/>
    <property type="match status" value="1"/>
</dbReference>
<comment type="catalytic activity">
    <reaction evidence="9">
        <text>L-aspartate + O2 = iminosuccinate + H2O2</text>
        <dbReference type="Rhea" id="RHEA:25876"/>
        <dbReference type="ChEBI" id="CHEBI:15379"/>
        <dbReference type="ChEBI" id="CHEBI:16240"/>
        <dbReference type="ChEBI" id="CHEBI:29991"/>
        <dbReference type="ChEBI" id="CHEBI:77875"/>
        <dbReference type="EC" id="1.4.3.16"/>
    </reaction>
    <physiologicalReaction direction="left-to-right" evidence="9">
        <dbReference type="Rhea" id="RHEA:25877"/>
    </physiologicalReaction>
</comment>
<name>A0A1M5WJN1_9BACT</name>
<gene>
    <name evidence="14" type="ORF">SAMN02745124_02346</name>
</gene>
<keyword evidence="5 11" id="KW-0285">Flavoprotein</keyword>
<protein>
    <recommendedName>
        <fullName evidence="4 10">L-aspartate oxidase</fullName>
        <ecNumber evidence="4 10">1.4.3.16</ecNumber>
    </recommendedName>
</protein>
<dbReference type="Gene3D" id="3.90.700.10">
    <property type="entry name" value="Succinate dehydrogenase/fumarate reductase flavoprotein, catalytic domain"/>
    <property type="match status" value="1"/>
</dbReference>
<dbReference type="GO" id="GO:0005737">
    <property type="term" value="C:cytoplasm"/>
    <property type="evidence" value="ECO:0007669"/>
    <property type="project" value="UniProtKB-SubCell"/>
</dbReference>
<accession>A0A1M5WJN1</accession>
<keyword evidence="6 11" id="KW-0662">Pyridine nucleotide biosynthesis</keyword>
<evidence type="ECO:0000259" key="12">
    <source>
        <dbReference type="Pfam" id="PF00890"/>
    </source>
</evidence>
<evidence type="ECO:0000256" key="5">
    <source>
        <dbReference type="ARBA" id="ARBA00022630"/>
    </source>
</evidence>
<dbReference type="AlphaFoldDB" id="A0A1M5WJN1"/>
<dbReference type="STRING" id="1121409.SAMN02745124_02346"/>
<dbReference type="PANTHER" id="PTHR42716">
    <property type="entry name" value="L-ASPARTATE OXIDASE"/>
    <property type="match status" value="1"/>
</dbReference>
<dbReference type="InterPro" id="IPR003953">
    <property type="entry name" value="FAD-dep_OxRdtase_2_FAD-bd"/>
</dbReference>
<dbReference type="FunFam" id="3.90.700.10:FF:000002">
    <property type="entry name" value="L-aspartate oxidase"/>
    <property type="match status" value="1"/>
</dbReference>
<proteinExistence type="inferred from homology"/>
<keyword evidence="8 11" id="KW-0560">Oxidoreductase</keyword>
<evidence type="ECO:0000256" key="7">
    <source>
        <dbReference type="ARBA" id="ARBA00022827"/>
    </source>
</evidence>
<sequence>MDCDFLVVGSGIAGLSYALRVADHGKVIVITKKAESDTATNLAQGGIAAVLDDSDSCENHIADTLLSGDGLCDYDVVSQVVSVGRERIADLIGYGVRFVTEQGSDRLSLGKEGGHSHRRVAHAYDLTGKEIETALLYQAKQHNNIILQENHTAVDLLVSGEGENRRCFGAYVIGPDDRVAPYTSRYTILCTGGAGKVYLYTSNPDIATGDGVALAYRAGADIANMEFVQFHPTCLFHPKAKNFLISEAVRGEGARLLDSQGRTFMDKYDKRGELATRDIVARSIDREMKESGADCVFLDLRHMEPSFIKQRFPTIYERCLSYGIDITNDLLPVVPAAHYLCGGVLVNHKGLSSIGSLLALGEVSCTGLHGANRLASNSLLEAVAYAERAASFCLEKRESDNRVWETSVPQWHSGGSEELDEEVIISHNWDIIRRIMWNYVGIVRSEKRLALAKQRLVEVVAEIEDHYRSHHVSKNMIELRNIGHVSLLIVESARLRKESRGLHFCLDYPDKSNDFLHWTVLKRRHDGKPWEFSVKKLPFILAPTDSEVR</sequence>
<comment type="subcellular location">
    <subcellularLocation>
        <location evidence="11">Cytoplasm</location>
    </subcellularLocation>
</comment>
<organism evidence="14 15">
    <name type="scientific">Desulfofustis glycolicus DSM 9705</name>
    <dbReference type="NCBI Taxonomy" id="1121409"/>
    <lineage>
        <taxon>Bacteria</taxon>
        <taxon>Pseudomonadati</taxon>
        <taxon>Thermodesulfobacteriota</taxon>
        <taxon>Desulfobulbia</taxon>
        <taxon>Desulfobulbales</taxon>
        <taxon>Desulfocapsaceae</taxon>
        <taxon>Desulfofustis</taxon>
    </lineage>
</organism>
<comment type="pathway">
    <text evidence="2 11">Cofactor biosynthesis; NAD(+) biosynthesis; iminoaspartate from L-aspartate (oxidase route): step 1/1.</text>
</comment>
<dbReference type="SUPFAM" id="SSF51905">
    <property type="entry name" value="FAD/NAD(P)-binding domain"/>
    <property type="match status" value="1"/>
</dbReference>
<dbReference type="NCBIfam" id="NF006567">
    <property type="entry name" value="PRK09077.1"/>
    <property type="match status" value="1"/>
</dbReference>
<dbReference type="GO" id="GO:0034628">
    <property type="term" value="P:'de novo' NAD+ biosynthetic process from L-aspartate"/>
    <property type="evidence" value="ECO:0007669"/>
    <property type="project" value="TreeGrafter"/>
</dbReference>
<dbReference type="InterPro" id="IPR015939">
    <property type="entry name" value="Fum_Rdtase/Succ_DH_flav-like_C"/>
</dbReference>
<dbReference type="EMBL" id="FQXS01000013">
    <property type="protein sequence ID" value="SHH87746.1"/>
    <property type="molecule type" value="Genomic_DNA"/>
</dbReference>